<keyword evidence="1" id="KW-0732">Signal</keyword>
<dbReference type="EMBL" id="CP119311">
    <property type="protein sequence ID" value="WEK38397.1"/>
    <property type="molecule type" value="Genomic_DNA"/>
</dbReference>
<dbReference type="Proteomes" id="UP001220610">
    <property type="component" value="Chromosome"/>
</dbReference>
<proteinExistence type="predicted"/>
<dbReference type="PROSITE" id="PS51257">
    <property type="entry name" value="PROKAR_LIPOPROTEIN"/>
    <property type="match status" value="1"/>
</dbReference>
<gene>
    <name evidence="2" type="ORF">P0Y53_12900</name>
</gene>
<protein>
    <recommendedName>
        <fullName evidence="4">Lipoprotein</fullName>
    </recommendedName>
</protein>
<sequence length="172" mass="19611">MKKGYPIVLALFLFCFSTACKKESFHFENELEKSEKVWLTFKEASGNSYSYLVTNLTWTGTETETLITIENGVATARSYVERQRQTPPDPPVTIQEWTEDTTSLYSHRLGPLPLTLDEVYAVAKNEFLKNRLHVKFSFRADNNGMISSAGYVPDNCMDDCFTGIRISSIERL</sequence>
<accession>A0AAJ5WXJ7</accession>
<dbReference type="AlphaFoldDB" id="A0AAJ5WXJ7"/>
<feature type="chain" id="PRO_5042534851" description="Lipoprotein" evidence="1">
    <location>
        <begin position="22"/>
        <end position="172"/>
    </location>
</feature>
<reference evidence="2" key="1">
    <citation type="submission" date="2023-03" db="EMBL/GenBank/DDBJ databases">
        <title>Andean soil-derived lignocellulolytic bacterial consortium as a source of novel taxa and putative plastic-active enzymes.</title>
        <authorList>
            <person name="Diaz-Garcia L."/>
            <person name="Chuvochina M."/>
            <person name="Feuerriegel G."/>
            <person name="Bunk B."/>
            <person name="Sproer C."/>
            <person name="Streit W.R."/>
            <person name="Rodriguez L.M."/>
            <person name="Overmann J."/>
            <person name="Jimenez D.J."/>
        </authorList>
    </citation>
    <scope>NUCLEOTIDE SEQUENCE</scope>
    <source>
        <strain evidence="2">MAG 7</strain>
    </source>
</reference>
<evidence type="ECO:0000256" key="1">
    <source>
        <dbReference type="SAM" id="SignalP"/>
    </source>
</evidence>
<evidence type="ECO:0008006" key="4">
    <source>
        <dbReference type="Google" id="ProtNLM"/>
    </source>
</evidence>
<feature type="signal peptide" evidence="1">
    <location>
        <begin position="1"/>
        <end position="21"/>
    </location>
</feature>
<name>A0AAJ5WXJ7_9BACT</name>
<organism evidence="2 3">
    <name type="scientific">Candidatus Pseudobacter hemicellulosilyticus</name>
    <dbReference type="NCBI Taxonomy" id="3121375"/>
    <lineage>
        <taxon>Bacteria</taxon>
        <taxon>Pseudomonadati</taxon>
        <taxon>Bacteroidota</taxon>
        <taxon>Chitinophagia</taxon>
        <taxon>Chitinophagales</taxon>
        <taxon>Chitinophagaceae</taxon>
        <taxon>Pseudobacter</taxon>
    </lineage>
</organism>
<evidence type="ECO:0000313" key="3">
    <source>
        <dbReference type="Proteomes" id="UP001220610"/>
    </source>
</evidence>
<evidence type="ECO:0000313" key="2">
    <source>
        <dbReference type="EMBL" id="WEK38397.1"/>
    </source>
</evidence>